<gene>
    <name evidence="2" type="primary">tssE</name>
    <name evidence="2" type="ORF">ACFPT7_13715</name>
</gene>
<dbReference type="Proteomes" id="UP001596091">
    <property type="component" value="Unassembled WGS sequence"/>
</dbReference>
<sequence>MARSQGETTITISVLDRLIDLEPSNTVENPLSRAQSVRVLKAAVRRDLEWLLNSRRIADPPDEELKETNRSVYVYGLPDLSALTMASSADRNRLVKSIMSTINLFEPRLANVRLVMVESPDAGKKDVRLRIEAMLRMDPVPEPISFDTVIELKSGNCLLTGGDEGAR</sequence>
<dbReference type="PANTHER" id="PTHR38595:SF1">
    <property type="entry name" value="TYPE VI SECRETION SYSTEM COMPONENT TSSE1"/>
    <property type="match status" value="1"/>
</dbReference>
<dbReference type="PANTHER" id="PTHR38595">
    <property type="entry name" value="CYTOPLASMIC PROTEIN-RELATED"/>
    <property type="match status" value="1"/>
</dbReference>
<dbReference type="EMBL" id="JBHSPH010000004">
    <property type="protein sequence ID" value="MFC5863356.1"/>
    <property type="molecule type" value="Genomic_DNA"/>
</dbReference>
<keyword evidence="3" id="KW-1185">Reference proteome</keyword>
<dbReference type="InterPro" id="IPR017737">
    <property type="entry name" value="TssE1-like"/>
</dbReference>
<protein>
    <submittedName>
        <fullName evidence="2">Type VI secretion system baseplate subunit TssE</fullName>
    </submittedName>
</protein>
<accession>A0ABW1EHN1</accession>
<comment type="caution">
    <text evidence="2">The sequence shown here is derived from an EMBL/GenBank/DDBJ whole genome shotgun (WGS) entry which is preliminary data.</text>
</comment>
<evidence type="ECO:0000313" key="3">
    <source>
        <dbReference type="Proteomes" id="UP001596091"/>
    </source>
</evidence>
<dbReference type="InterPro" id="IPR007048">
    <property type="entry name" value="IraD/Gp25-like"/>
</dbReference>
<dbReference type="InterPro" id="IPR053176">
    <property type="entry name" value="T6SS_TssE1-like"/>
</dbReference>
<evidence type="ECO:0000259" key="1">
    <source>
        <dbReference type="Pfam" id="PF04965"/>
    </source>
</evidence>
<reference evidence="3" key="1">
    <citation type="journal article" date="2019" name="Int. J. Syst. Evol. Microbiol.">
        <title>The Global Catalogue of Microorganisms (GCM) 10K type strain sequencing project: providing services to taxonomists for standard genome sequencing and annotation.</title>
        <authorList>
            <consortium name="The Broad Institute Genomics Platform"/>
            <consortium name="The Broad Institute Genome Sequencing Center for Infectious Disease"/>
            <person name="Wu L."/>
            <person name="Ma J."/>
        </authorList>
    </citation>
    <scope>NUCLEOTIDE SEQUENCE [LARGE SCALE GENOMIC DNA]</scope>
    <source>
        <strain evidence="3">JCM 4087</strain>
    </source>
</reference>
<dbReference type="Pfam" id="PF04965">
    <property type="entry name" value="GPW_gp25"/>
    <property type="match status" value="1"/>
</dbReference>
<proteinExistence type="predicted"/>
<evidence type="ECO:0000313" key="2">
    <source>
        <dbReference type="EMBL" id="MFC5863356.1"/>
    </source>
</evidence>
<dbReference type="SUPFAM" id="SSF160719">
    <property type="entry name" value="gpW/gp25-like"/>
    <property type="match status" value="1"/>
</dbReference>
<feature type="domain" description="IraD/Gp25-like" evidence="1">
    <location>
        <begin position="40"/>
        <end position="139"/>
    </location>
</feature>
<name>A0ABW1EHN1_9BACT</name>
<dbReference type="RefSeq" id="WP_263341357.1">
    <property type="nucleotide sequence ID" value="NZ_JAGSYH010000007.1"/>
</dbReference>
<dbReference type="NCBIfam" id="TIGR03357">
    <property type="entry name" value="VI_zyme"/>
    <property type="match status" value="1"/>
</dbReference>
<organism evidence="2 3">
    <name type="scientific">Acidicapsa dinghuensis</name>
    <dbReference type="NCBI Taxonomy" id="2218256"/>
    <lineage>
        <taxon>Bacteria</taxon>
        <taxon>Pseudomonadati</taxon>
        <taxon>Acidobacteriota</taxon>
        <taxon>Terriglobia</taxon>
        <taxon>Terriglobales</taxon>
        <taxon>Acidobacteriaceae</taxon>
        <taxon>Acidicapsa</taxon>
    </lineage>
</organism>